<proteinExistence type="predicted"/>
<evidence type="ECO:0000313" key="1">
    <source>
        <dbReference type="EMBL" id="CRK99379.1"/>
    </source>
</evidence>
<reference evidence="1 2" key="1">
    <citation type="submission" date="2015-04" db="EMBL/GenBank/DDBJ databases">
        <authorList>
            <person name="Syromyatnikov M.Y."/>
            <person name="Popov V.N."/>
        </authorList>
    </citation>
    <scope>NUCLEOTIDE SEQUENCE [LARGE SCALE GENOMIC DNA]</scope>
</reference>
<sequence>MECFVNDVDLGNFKNLNNPDNAIKVDETISFHTLVKKNRDPFLNQNLKETKRKTSKLSTINKAEEDTSGFETIYCNKGLFGFIFFLQNNQLSALSCASQISLSSERIKSQPNKSTLCE</sequence>
<dbReference type="Proteomes" id="UP000183832">
    <property type="component" value="Unassembled WGS sequence"/>
</dbReference>
<dbReference type="EMBL" id="CVRI01000050">
    <property type="protein sequence ID" value="CRK99379.1"/>
    <property type="molecule type" value="Genomic_DNA"/>
</dbReference>
<name>A0A1J1IGP0_9DIPT</name>
<accession>A0A1J1IGP0</accession>
<protein>
    <submittedName>
        <fullName evidence="1">CLUMA_CG012708, isoform A</fullName>
    </submittedName>
</protein>
<organism evidence="1 2">
    <name type="scientific">Clunio marinus</name>
    <dbReference type="NCBI Taxonomy" id="568069"/>
    <lineage>
        <taxon>Eukaryota</taxon>
        <taxon>Metazoa</taxon>
        <taxon>Ecdysozoa</taxon>
        <taxon>Arthropoda</taxon>
        <taxon>Hexapoda</taxon>
        <taxon>Insecta</taxon>
        <taxon>Pterygota</taxon>
        <taxon>Neoptera</taxon>
        <taxon>Endopterygota</taxon>
        <taxon>Diptera</taxon>
        <taxon>Nematocera</taxon>
        <taxon>Chironomoidea</taxon>
        <taxon>Chironomidae</taxon>
        <taxon>Clunio</taxon>
    </lineage>
</organism>
<dbReference type="AlphaFoldDB" id="A0A1J1IGP0"/>
<keyword evidence="2" id="KW-1185">Reference proteome</keyword>
<evidence type="ECO:0000313" key="2">
    <source>
        <dbReference type="Proteomes" id="UP000183832"/>
    </source>
</evidence>
<gene>
    <name evidence="1" type="ORF">CLUMA_CG012708</name>
</gene>